<dbReference type="SUPFAM" id="SSF53800">
    <property type="entry name" value="Chelatase"/>
    <property type="match status" value="1"/>
</dbReference>
<sequence>MPIIVLAHGSRHPQADRAVASIATETARLTGRAVYAAYLDFSPLTLQNVASLIAVQGYRCAVVVPLLFTRAFHMRYDVPEALAAAERNTGLKLHLTEGLGTGEDMADVVAEMNRAAFRDSGADTFVLYSVGSTVPGANGAIEELARGVAKRLGLKEAVAAHATGKGGGAKAALDLAGSRGFVAPLFVCPGTLWDALVDTAETEAGEVGLGAPLVDAVAPLVADQAGALEVLHGG</sequence>
<dbReference type="Proteomes" id="UP000515275">
    <property type="component" value="Chromosome"/>
</dbReference>
<keyword evidence="2" id="KW-1185">Reference proteome</keyword>
<dbReference type="AlphaFoldDB" id="A0A7G7YLY4"/>
<evidence type="ECO:0000313" key="2">
    <source>
        <dbReference type="Proteomes" id="UP000515275"/>
    </source>
</evidence>
<protein>
    <submittedName>
        <fullName evidence="1">Uncharacterized protein</fullName>
    </submittedName>
</protein>
<dbReference type="InterPro" id="IPR050963">
    <property type="entry name" value="Sirohydro_Cobaltochel/CbiX"/>
</dbReference>
<dbReference type="CDD" id="cd03416">
    <property type="entry name" value="CbiX_SirB_N"/>
    <property type="match status" value="1"/>
</dbReference>
<dbReference type="Gene3D" id="3.40.50.1400">
    <property type="match status" value="2"/>
</dbReference>
<gene>
    <name evidence="1" type="ORF">GP473_01225</name>
</gene>
<proteinExistence type="predicted"/>
<name>A0A7G7YLY4_9CORY</name>
<evidence type="ECO:0000313" key="1">
    <source>
        <dbReference type="EMBL" id="QNH95504.1"/>
    </source>
</evidence>
<dbReference type="KEGG" id="cans:GP473_01225"/>
<dbReference type="EMBL" id="CP046883">
    <property type="protein sequence ID" value="QNH95504.1"/>
    <property type="molecule type" value="Genomic_DNA"/>
</dbReference>
<dbReference type="GO" id="GO:0016829">
    <property type="term" value="F:lyase activity"/>
    <property type="evidence" value="ECO:0007669"/>
    <property type="project" value="InterPro"/>
</dbReference>
<dbReference type="Pfam" id="PF01903">
    <property type="entry name" value="CbiX"/>
    <property type="match status" value="1"/>
</dbReference>
<dbReference type="PANTHER" id="PTHR33542">
    <property type="entry name" value="SIROHYDROCHLORIN FERROCHELATASE, CHLOROPLASTIC"/>
    <property type="match status" value="1"/>
</dbReference>
<dbReference type="RefSeq" id="WP_185769513.1">
    <property type="nucleotide sequence ID" value="NZ_CP046883.1"/>
</dbReference>
<organism evidence="1 2">
    <name type="scientific">Corynebacterium anserum</name>
    <dbReference type="NCBI Taxonomy" id="2684406"/>
    <lineage>
        <taxon>Bacteria</taxon>
        <taxon>Bacillati</taxon>
        <taxon>Actinomycetota</taxon>
        <taxon>Actinomycetes</taxon>
        <taxon>Mycobacteriales</taxon>
        <taxon>Corynebacteriaceae</taxon>
        <taxon>Corynebacterium</taxon>
    </lineage>
</organism>
<dbReference type="PANTHER" id="PTHR33542:SF5">
    <property type="entry name" value="FERROCHELATASE CHE1"/>
    <property type="match status" value="1"/>
</dbReference>
<accession>A0A7G7YLY4</accession>
<dbReference type="InterPro" id="IPR002762">
    <property type="entry name" value="CbiX-like"/>
</dbReference>
<reference evidence="1 2" key="1">
    <citation type="submission" date="2019-12" db="EMBL/GenBank/DDBJ databases">
        <title>Corynebacterium sp. nov., isolated from feces of the Anser Albifrons in China.</title>
        <authorList>
            <person name="Liu Q."/>
        </authorList>
    </citation>
    <scope>NUCLEOTIDE SEQUENCE [LARGE SCALE GENOMIC DNA]</scope>
    <source>
        <strain evidence="1 2">23H37-10</strain>
    </source>
</reference>